<feature type="transmembrane region" description="Helical" evidence="1">
    <location>
        <begin position="112"/>
        <end position="134"/>
    </location>
</feature>
<proteinExistence type="predicted"/>
<keyword evidence="1" id="KW-0472">Membrane</keyword>
<feature type="transmembrane region" description="Helical" evidence="1">
    <location>
        <begin position="77"/>
        <end position="97"/>
    </location>
</feature>
<dbReference type="EMBL" id="FOMH01000007">
    <property type="protein sequence ID" value="SFD38979.1"/>
    <property type="molecule type" value="Genomic_DNA"/>
</dbReference>
<gene>
    <name evidence="2" type="ORF">SAMN05216297_107208</name>
</gene>
<evidence type="ECO:0000313" key="3">
    <source>
        <dbReference type="Proteomes" id="UP000199672"/>
    </source>
</evidence>
<dbReference type="Proteomes" id="UP000199672">
    <property type="component" value="Unassembled WGS sequence"/>
</dbReference>
<keyword evidence="1" id="KW-0812">Transmembrane</keyword>
<dbReference type="AlphaFoldDB" id="A0A1I1RXA9"/>
<keyword evidence="1" id="KW-1133">Transmembrane helix</keyword>
<feature type="transmembrane region" description="Helical" evidence="1">
    <location>
        <begin position="9"/>
        <end position="28"/>
    </location>
</feature>
<sequence>MTFYFIKTWLLIILFSILISGGLLYRFFEIQDETKSFWLVILSNLSFFFSLRFVLFLSISSITIFLNNYELIRRNKFYSLATFCLIPFMTLICFMAGDLSVKEFNSDILLSGWNFLAMLVVPHLIISLIAYLFFRKMLKNRKID</sequence>
<keyword evidence="3" id="KW-1185">Reference proteome</keyword>
<feature type="transmembrane region" description="Helical" evidence="1">
    <location>
        <begin position="40"/>
        <end position="65"/>
    </location>
</feature>
<organism evidence="2 3">
    <name type="scientific">Flavobacterium phragmitis</name>
    <dbReference type="NCBI Taxonomy" id="739143"/>
    <lineage>
        <taxon>Bacteria</taxon>
        <taxon>Pseudomonadati</taxon>
        <taxon>Bacteroidota</taxon>
        <taxon>Flavobacteriia</taxon>
        <taxon>Flavobacteriales</taxon>
        <taxon>Flavobacteriaceae</taxon>
        <taxon>Flavobacterium</taxon>
    </lineage>
</organism>
<evidence type="ECO:0000256" key="1">
    <source>
        <dbReference type="SAM" id="Phobius"/>
    </source>
</evidence>
<protein>
    <submittedName>
        <fullName evidence="2">Uncharacterized protein</fullName>
    </submittedName>
</protein>
<accession>A0A1I1RXA9</accession>
<evidence type="ECO:0000313" key="2">
    <source>
        <dbReference type="EMBL" id="SFD38979.1"/>
    </source>
</evidence>
<reference evidence="3" key="1">
    <citation type="submission" date="2016-10" db="EMBL/GenBank/DDBJ databases">
        <authorList>
            <person name="Varghese N."/>
            <person name="Submissions S."/>
        </authorList>
    </citation>
    <scope>NUCLEOTIDE SEQUENCE [LARGE SCALE GENOMIC DNA]</scope>
    <source>
        <strain evidence="3">CGMCC 1.10370</strain>
    </source>
</reference>
<name>A0A1I1RXA9_9FLAO</name>
<dbReference type="STRING" id="739143.SAMN05216297_107208"/>